<evidence type="ECO:0000313" key="1">
    <source>
        <dbReference type="EMBL" id="KAG7556131.1"/>
    </source>
</evidence>
<organism evidence="1 2">
    <name type="scientific">Arabidopsis suecica</name>
    <name type="common">Swedish thale-cress</name>
    <name type="synonym">Cardaminopsis suecica</name>
    <dbReference type="NCBI Taxonomy" id="45249"/>
    <lineage>
        <taxon>Eukaryota</taxon>
        <taxon>Viridiplantae</taxon>
        <taxon>Streptophyta</taxon>
        <taxon>Embryophyta</taxon>
        <taxon>Tracheophyta</taxon>
        <taxon>Spermatophyta</taxon>
        <taxon>Magnoliopsida</taxon>
        <taxon>eudicotyledons</taxon>
        <taxon>Gunneridae</taxon>
        <taxon>Pentapetalae</taxon>
        <taxon>rosids</taxon>
        <taxon>malvids</taxon>
        <taxon>Brassicales</taxon>
        <taxon>Brassicaceae</taxon>
        <taxon>Camelineae</taxon>
        <taxon>Arabidopsis</taxon>
    </lineage>
</organism>
<protein>
    <submittedName>
        <fullName evidence="1">Uncharacterized protein</fullName>
    </submittedName>
</protein>
<dbReference type="EMBL" id="JAEFBJ010000011">
    <property type="protein sequence ID" value="KAG7556131.1"/>
    <property type="molecule type" value="Genomic_DNA"/>
</dbReference>
<sequence length="105" mass="11991">MGNQWETNKDYEISWQEISGHGREGNPWDLAEAVYQKTQVIEPDANKACKKLANIKSMVEVLLKWLEGMEKNLFKAKSQVGILFEASVGDACQEMWHEDCQLCKA</sequence>
<keyword evidence="2" id="KW-1185">Reference proteome</keyword>
<reference evidence="1 2" key="1">
    <citation type="submission" date="2020-12" db="EMBL/GenBank/DDBJ databases">
        <title>Concerted genomic and epigenomic changes stabilize Arabidopsis allopolyploids.</title>
        <authorList>
            <person name="Chen Z."/>
        </authorList>
    </citation>
    <scope>NUCLEOTIDE SEQUENCE [LARGE SCALE GENOMIC DNA]</scope>
    <source>
        <strain evidence="1">As9502</strain>
        <tissue evidence="1">Leaf</tissue>
    </source>
</reference>
<gene>
    <name evidence="1" type="ORF">ISN44_As11g021990</name>
</gene>
<comment type="caution">
    <text evidence="1">The sequence shown here is derived from an EMBL/GenBank/DDBJ whole genome shotgun (WGS) entry which is preliminary data.</text>
</comment>
<evidence type="ECO:0000313" key="2">
    <source>
        <dbReference type="Proteomes" id="UP000694251"/>
    </source>
</evidence>
<proteinExistence type="predicted"/>
<dbReference type="AlphaFoldDB" id="A0A8T1ZC60"/>
<dbReference type="Proteomes" id="UP000694251">
    <property type="component" value="Chromosome 11"/>
</dbReference>
<dbReference type="OrthoDB" id="10441935at2759"/>
<accession>A0A8T1ZC60</accession>
<name>A0A8T1ZC60_ARASU</name>